<name>A0ABY6SX80_9CLOT</name>
<sequence length="70" mass="8136">MMKMNEFDEILVMLIDDVIENISKLKSISRYDSMKLFYTSPICKMLYAKGTGLYTQSAASIAYRCIYNEM</sequence>
<protein>
    <submittedName>
        <fullName evidence="1">Uncharacterized protein</fullName>
    </submittedName>
</protein>
<dbReference type="RefSeq" id="WP_243123127.1">
    <property type="nucleotide sequence ID" value="NZ_UYIN01000019.1"/>
</dbReference>
<accession>A0ABY6SX80</accession>
<dbReference type="EMBL" id="UYIN01000019">
    <property type="protein sequence ID" value="VDG73177.1"/>
    <property type="molecule type" value="Genomic_DNA"/>
</dbReference>
<proteinExistence type="predicted"/>
<evidence type="ECO:0000313" key="2">
    <source>
        <dbReference type="Proteomes" id="UP000277570"/>
    </source>
</evidence>
<evidence type="ECO:0000313" key="1">
    <source>
        <dbReference type="EMBL" id="VDG73177.1"/>
    </source>
</evidence>
<gene>
    <name evidence="1" type="ORF">NCTC10913_03515</name>
</gene>
<organism evidence="1 2">
    <name type="scientific">Clostridium carnis</name>
    <dbReference type="NCBI Taxonomy" id="1530"/>
    <lineage>
        <taxon>Bacteria</taxon>
        <taxon>Bacillati</taxon>
        <taxon>Bacillota</taxon>
        <taxon>Clostridia</taxon>
        <taxon>Eubacteriales</taxon>
        <taxon>Clostridiaceae</taxon>
        <taxon>Clostridium</taxon>
    </lineage>
</organism>
<dbReference type="Proteomes" id="UP000277570">
    <property type="component" value="Unassembled WGS sequence"/>
</dbReference>
<comment type="caution">
    <text evidence="1">The sequence shown here is derived from an EMBL/GenBank/DDBJ whole genome shotgun (WGS) entry which is preliminary data.</text>
</comment>
<reference evidence="1 2" key="1">
    <citation type="submission" date="2018-11" db="EMBL/GenBank/DDBJ databases">
        <authorList>
            <consortium name="Pathogen Informatics"/>
        </authorList>
    </citation>
    <scope>NUCLEOTIDE SEQUENCE [LARGE SCALE GENOMIC DNA]</scope>
    <source>
        <strain evidence="1 2">NCTC10913</strain>
    </source>
</reference>
<keyword evidence="2" id="KW-1185">Reference proteome</keyword>